<dbReference type="InterPro" id="IPR033655">
    <property type="entry name" value="TGS_RelA/SpoT"/>
</dbReference>
<dbReference type="SMART" id="SM00954">
    <property type="entry name" value="RelA_SpoT"/>
    <property type="match status" value="1"/>
</dbReference>
<dbReference type="RefSeq" id="WP_009134983.1">
    <property type="nucleotide sequence ID" value="NZ_CP102250.1"/>
</dbReference>
<dbReference type="SMART" id="SM00471">
    <property type="entry name" value="HDc"/>
    <property type="match status" value="1"/>
</dbReference>
<dbReference type="Gene3D" id="1.10.3210.10">
    <property type="entry name" value="Hypothetical protein af1432"/>
    <property type="match status" value="1"/>
</dbReference>
<feature type="compositionally biased region" description="Basic and acidic residues" evidence="2">
    <location>
        <begin position="597"/>
        <end position="608"/>
    </location>
</feature>
<gene>
    <name evidence="4" type="ORF">HMPREF9450_02177</name>
</gene>
<dbReference type="SUPFAM" id="SSF81271">
    <property type="entry name" value="TGS-like"/>
    <property type="match status" value="1"/>
</dbReference>
<evidence type="ECO:0000313" key="5">
    <source>
        <dbReference type="Proteomes" id="UP000006008"/>
    </source>
</evidence>
<dbReference type="HOGENOM" id="CLU_012300_3_0_10"/>
<comment type="function">
    <text evidence="1">In eubacteria ppGpp (guanosine 3'-diphosphate 5'-diphosphate) is a mediator of the stringent response that coordinates a variety of cellular activities in response to changes in nutritional abundance.</text>
</comment>
<feature type="domain" description="TGS" evidence="3">
    <location>
        <begin position="404"/>
        <end position="465"/>
    </location>
</feature>
<dbReference type="Pfam" id="PF02824">
    <property type="entry name" value="TGS"/>
    <property type="match status" value="1"/>
</dbReference>
<accession>G5H991</accession>
<dbReference type="FunFam" id="3.10.20.30:FF:000002">
    <property type="entry name" value="GTP pyrophosphokinase (RelA/SpoT)"/>
    <property type="match status" value="1"/>
</dbReference>
<dbReference type="Gene3D" id="3.30.70.260">
    <property type="match status" value="1"/>
</dbReference>
<dbReference type="Gene3D" id="3.30.460.10">
    <property type="entry name" value="Beta Polymerase, domain 2"/>
    <property type="match status" value="1"/>
</dbReference>
<dbReference type="GO" id="GO:0005886">
    <property type="term" value="C:plasma membrane"/>
    <property type="evidence" value="ECO:0007669"/>
    <property type="project" value="TreeGrafter"/>
</dbReference>
<dbReference type="Proteomes" id="UP000006008">
    <property type="component" value="Unassembled WGS sequence"/>
</dbReference>
<keyword evidence="5" id="KW-1185">Reference proteome</keyword>
<dbReference type="STRING" id="742725.HMPREF9450_02177"/>
<dbReference type="SUPFAM" id="SSF109604">
    <property type="entry name" value="HD-domain/PDEase-like"/>
    <property type="match status" value="1"/>
</dbReference>
<dbReference type="Pfam" id="PF04607">
    <property type="entry name" value="RelA_SpoT"/>
    <property type="match status" value="1"/>
</dbReference>
<sequence length="759" mass="86362">MGYSPEDERLIDTAFDRLMEHCTKICKTEKDADLIKRAFFLAKEAHEGVRRRSGEPYILHPLAVAMIVVDEIGLGVKSVVAALLHDVVEDTDYTVDDIESMFGPKIAQMVDGLTKMSGVFKTETSEQAENFRKVLLTLSDDVRVILIKIADRLHNMRTLGSMPPHKQMKITSETIYLFAPLAHRLGLYAIKSELEDLTLKYRFPEEYRQIEQKIHETEPDRVRFIEKFNAPLIEVLKANRIDFEISGRVKSVYSIWSKMQRKQIPFEEVYDLFAIRIVFKPSPLIPEKSQCWHIYSLVTDIYKPKPDRLRDWVNIPKANGYEALHSTVMGPDGVWVEVQIRSQRMEEIAERGFAAHWKYKSTDAEGRDEGEFDRWIKQVREALNSPTENAVEFLDNFKLSLYTNEIVVFTPKGESRTLPQGATALDFAYDIHTNIGNSAIGAKINHKIESIFTPIQSGDQIEIITSQNVKPKTDWLDHVATTKAKQCIISFLKKEKINNINRGREVFEARLHEFGIPPSARARVFRKVLPAYECTTKDEFYSKLGAGIINLDGLEKVLRENSASKILKFWTLQIPNPFKFLNGDDRKKAQTQNGGKDSGKETGAREATDGADADFEQPQFVIAPCCNPIPGDEVVGYKNPDTHKVDVHKKSCNELIKLASQHGNNLTPVAWSSHKAMSYLTILELRGIDRVGILMELSQVITGELNTNIRELRLQSHDGIFEGSISLYVKDLKDLKLIMEKVGKIKGVEKITRVENLKE</sequence>
<comment type="caution">
    <text evidence="4">The sequence shown here is derived from an EMBL/GenBank/DDBJ whole genome shotgun (WGS) entry which is preliminary data.</text>
</comment>
<evidence type="ECO:0000259" key="3">
    <source>
        <dbReference type="PROSITE" id="PS51880"/>
    </source>
</evidence>
<protein>
    <recommendedName>
        <fullName evidence="3">TGS domain-containing protein</fullName>
    </recommendedName>
</protein>
<dbReference type="PANTHER" id="PTHR21262">
    <property type="entry name" value="GUANOSINE-3',5'-BIS DIPHOSPHATE 3'-PYROPHOSPHOHYDROLASE"/>
    <property type="match status" value="1"/>
</dbReference>
<evidence type="ECO:0000313" key="4">
    <source>
        <dbReference type="EMBL" id="EHB92128.1"/>
    </source>
</evidence>
<proteinExistence type="inferred from homology"/>
<evidence type="ECO:0000256" key="2">
    <source>
        <dbReference type="SAM" id="MobiDB-lite"/>
    </source>
</evidence>
<dbReference type="InterPro" id="IPR045865">
    <property type="entry name" value="ACT-like_dom_sf"/>
</dbReference>
<dbReference type="Pfam" id="PF13328">
    <property type="entry name" value="HD_4"/>
    <property type="match status" value="1"/>
</dbReference>
<dbReference type="Gene3D" id="3.10.20.30">
    <property type="match status" value="1"/>
</dbReference>
<dbReference type="GO" id="GO:0015969">
    <property type="term" value="P:guanosine tetraphosphate metabolic process"/>
    <property type="evidence" value="ECO:0007669"/>
    <property type="project" value="InterPro"/>
</dbReference>
<dbReference type="EMBL" id="ADLD01000013">
    <property type="protein sequence ID" value="EHB92128.1"/>
    <property type="molecule type" value="Genomic_DNA"/>
</dbReference>
<dbReference type="OrthoDB" id="9805041at2"/>
<dbReference type="AlphaFoldDB" id="G5H991"/>
<name>G5H991_9BACT</name>
<dbReference type="InterPro" id="IPR007685">
    <property type="entry name" value="RelA_SpoT"/>
</dbReference>
<dbReference type="Pfam" id="PF13291">
    <property type="entry name" value="ACT_4"/>
    <property type="match status" value="1"/>
</dbReference>
<dbReference type="GeneID" id="92814801"/>
<comment type="similarity">
    <text evidence="1">Belongs to the relA/spoT family.</text>
</comment>
<dbReference type="InterPro" id="IPR012675">
    <property type="entry name" value="Beta-grasp_dom_sf"/>
</dbReference>
<feature type="region of interest" description="Disordered" evidence="2">
    <location>
        <begin position="583"/>
        <end position="611"/>
    </location>
</feature>
<dbReference type="SUPFAM" id="SSF81301">
    <property type="entry name" value="Nucleotidyltransferase"/>
    <property type="match status" value="1"/>
</dbReference>
<dbReference type="CDD" id="cd01668">
    <property type="entry name" value="TGS_RSH"/>
    <property type="match status" value="1"/>
</dbReference>
<organism evidence="4 5">
    <name type="scientific">Alistipes indistinctus YIT 12060</name>
    <dbReference type="NCBI Taxonomy" id="742725"/>
    <lineage>
        <taxon>Bacteria</taxon>
        <taxon>Pseudomonadati</taxon>
        <taxon>Bacteroidota</taxon>
        <taxon>Bacteroidia</taxon>
        <taxon>Bacteroidales</taxon>
        <taxon>Rikenellaceae</taxon>
        <taxon>Alistipes</taxon>
    </lineage>
</organism>
<dbReference type="PROSITE" id="PS51880">
    <property type="entry name" value="TGS"/>
    <property type="match status" value="1"/>
</dbReference>
<dbReference type="eggNOG" id="COG0317">
    <property type="taxonomic scope" value="Bacteria"/>
</dbReference>
<dbReference type="CDD" id="cd00077">
    <property type="entry name" value="HDc"/>
    <property type="match status" value="1"/>
</dbReference>
<dbReference type="PATRIC" id="fig|742725.3.peg.2244"/>
<dbReference type="SUPFAM" id="SSF55021">
    <property type="entry name" value="ACT-like"/>
    <property type="match status" value="1"/>
</dbReference>
<dbReference type="CDD" id="cd05399">
    <property type="entry name" value="NT_Rel-Spo_like"/>
    <property type="match status" value="1"/>
</dbReference>
<dbReference type="PANTHER" id="PTHR21262:SF31">
    <property type="entry name" value="GTP PYROPHOSPHOKINASE"/>
    <property type="match status" value="1"/>
</dbReference>
<dbReference type="InterPro" id="IPR043519">
    <property type="entry name" value="NT_sf"/>
</dbReference>
<dbReference type="CDD" id="cd04876">
    <property type="entry name" value="ACT_RelA-SpoT"/>
    <property type="match status" value="1"/>
</dbReference>
<dbReference type="InterPro" id="IPR003607">
    <property type="entry name" value="HD/PDEase_dom"/>
</dbReference>
<dbReference type="InterPro" id="IPR004095">
    <property type="entry name" value="TGS"/>
</dbReference>
<dbReference type="InterPro" id="IPR004811">
    <property type="entry name" value="RelA/Spo_fam"/>
</dbReference>
<dbReference type="NCBIfam" id="TIGR00691">
    <property type="entry name" value="spoT_relA"/>
    <property type="match status" value="1"/>
</dbReference>
<evidence type="ECO:0000256" key="1">
    <source>
        <dbReference type="RuleBase" id="RU003847"/>
    </source>
</evidence>
<reference evidence="4 5" key="1">
    <citation type="submission" date="2011-08" db="EMBL/GenBank/DDBJ databases">
        <title>The Genome Sequence of Alistipes indistinctus YIT 12060.</title>
        <authorList>
            <consortium name="The Broad Institute Genome Sequencing Platform"/>
            <person name="Earl A."/>
            <person name="Ward D."/>
            <person name="Feldgarden M."/>
            <person name="Gevers D."/>
            <person name="Morotomi M."/>
            <person name="Young S.K."/>
            <person name="Zeng Q."/>
            <person name="Gargeya S."/>
            <person name="Fitzgerald M."/>
            <person name="Haas B."/>
            <person name="Abouelleil A."/>
            <person name="Alvarado L."/>
            <person name="Arachchi H.M."/>
            <person name="Berlin A."/>
            <person name="Brown A."/>
            <person name="Chapman S.B."/>
            <person name="Chen Z."/>
            <person name="Dunbar C."/>
            <person name="Freedman E."/>
            <person name="Gearin G."/>
            <person name="Gellesch M."/>
            <person name="Goldberg J."/>
            <person name="Griggs A."/>
            <person name="Gujja S."/>
            <person name="Heiman D."/>
            <person name="Howarth C."/>
            <person name="Larson L."/>
            <person name="Lui A."/>
            <person name="MacDonald P.J.P."/>
            <person name="Montmayeur A."/>
            <person name="Murphy C."/>
            <person name="Neiman D."/>
            <person name="Pearson M."/>
            <person name="Priest M."/>
            <person name="Roberts A."/>
            <person name="Saif S."/>
            <person name="Shea T."/>
            <person name="Shenoy N."/>
            <person name="Sisk P."/>
            <person name="Stolte C."/>
            <person name="Sykes S."/>
            <person name="Wortman J."/>
            <person name="Nusbaum C."/>
            <person name="Birren B."/>
        </authorList>
    </citation>
    <scope>NUCLEOTIDE SEQUENCE [LARGE SCALE GENOMIC DNA]</scope>
    <source>
        <strain evidence="4 5">YIT 12060</strain>
    </source>
</reference>
<dbReference type="InterPro" id="IPR012676">
    <property type="entry name" value="TGS-like"/>
</dbReference>
<dbReference type="InterPro" id="IPR002912">
    <property type="entry name" value="ACT_dom"/>
</dbReference>
<dbReference type="FunFam" id="1.10.3210.10:FF:000001">
    <property type="entry name" value="GTP pyrophosphokinase RelA"/>
    <property type="match status" value="1"/>
</dbReference>